<evidence type="ECO:0000313" key="1">
    <source>
        <dbReference type="EMBL" id="KAB2336609.1"/>
    </source>
</evidence>
<dbReference type="EMBL" id="WBOS01000003">
    <property type="protein sequence ID" value="KAB2336609.1"/>
    <property type="molecule type" value="Genomic_DNA"/>
</dbReference>
<organism evidence="1 2">
    <name type="scientific">Cytobacillus depressus</name>
    <dbReference type="NCBI Taxonomy" id="1602942"/>
    <lineage>
        <taxon>Bacteria</taxon>
        <taxon>Bacillati</taxon>
        <taxon>Bacillota</taxon>
        <taxon>Bacilli</taxon>
        <taxon>Bacillales</taxon>
        <taxon>Bacillaceae</taxon>
        <taxon>Cytobacillus</taxon>
    </lineage>
</organism>
<dbReference type="Proteomes" id="UP000481030">
    <property type="component" value="Unassembled WGS sequence"/>
</dbReference>
<evidence type="ECO:0000313" key="2">
    <source>
        <dbReference type="Proteomes" id="UP000481030"/>
    </source>
</evidence>
<reference evidence="1 2" key="1">
    <citation type="journal article" date="2016" name="Antonie Van Leeuwenhoek">
        <title>Bacillus depressus sp. nov., isolated from soil of a sunflower field.</title>
        <authorList>
            <person name="Wei X."/>
            <person name="Xin D."/>
            <person name="Xin Y."/>
            <person name="Zhang H."/>
            <person name="Wang T."/>
            <person name="Zhang J."/>
        </authorList>
    </citation>
    <scope>NUCLEOTIDE SEQUENCE [LARGE SCALE GENOMIC DNA]</scope>
    <source>
        <strain evidence="1 2">BZ1</strain>
    </source>
</reference>
<proteinExistence type="predicted"/>
<accession>A0A6L3V5V2</accession>
<protein>
    <submittedName>
        <fullName evidence="1">Uncharacterized protein</fullName>
    </submittedName>
</protein>
<gene>
    <name evidence="1" type="ORF">F7731_09600</name>
</gene>
<sequence length="95" mass="10910">MRAIIDINKKLDKINKLLNGGIAMIQQFRIKRAEGMYIQNISFDHESKENSIITYTENKCNSLVISELDMSIYQKLLNNLIGNGKYSIEQANDLD</sequence>
<name>A0A6L3V5V2_9BACI</name>
<keyword evidence="2" id="KW-1185">Reference proteome</keyword>
<comment type="caution">
    <text evidence="1">The sequence shown here is derived from an EMBL/GenBank/DDBJ whole genome shotgun (WGS) entry which is preliminary data.</text>
</comment>
<dbReference type="AlphaFoldDB" id="A0A6L3V5V2"/>